<dbReference type="eggNOG" id="COG1028">
    <property type="taxonomic scope" value="Bacteria"/>
</dbReference>
<keyword evidence="2" id="KW-0560">Oxidoreductase</keyword>
<dbReference type="PRINTS" id="PR00081">
    <property type="entry name" value="GDHRDH"/>
</dbReference>
<dbReference type="Gene3D" id="3.40.50.720">
    <property type="entry name" value="NAD(P)-binding Rossmann-like Domain"/>
    <property type="match status" value="1"/>
</dbReference>
<dbReference type="SUPFAM" id="SSF51735">
    <property type="entry name" value="NAD(P)-binding Rossmann-fold domains"/>
    <property type="match status" value="1"/>
</dbReference>
<comment type="caution">
    <text evidence="6">The sequence shown here is derived from an EMBL/GenBank/DDBJ whole genome shotgun (WGS) entry which is preliminary data.</text>
</comment>
<dbReference type="KEGG" id="npn:JI59_17520"/>
<evidence type="ECO:0000256" key="3">
    <source>
        <dbReference type="ARBA" id="ARBA00023027"/>
    </source>
</evidence>
<keyword evidence="5" id="KW-0753">Steroid metabolism</keyword>
<dbReference type="AlphaFoldDB" id="G6E845"/>
<protein>
    <submittedName>
        <fullName evidence="6">Short-chain dehydrogenase/reductase SDR</fullName>
    </submittedName>
</protein>
<evidence type="ECO:0000256" key="5">
    <source>
        <dbReference type="ARBA" id="ARBA00023221"/>
    </source>
</evidence>
<dbReference type="Pfam" id="PF13561">
    <property type="entry name" value="adh_short_C2"/>
    <property type="match status" value="1"/>
</dbReference>
<dbReference type="InterPro" id="IPR036291">
    <property type="entry name" value="NAD(P)-bd_dom_sf"/>
</dbReference>
<dbReference type="InterPro" id="IPR002347">
    <property type="entry name" value="SDR_fam"/>
</dbReference>
<gene>
    <name evidence="6" type="ORF">NSU_0516</name>
</gene>
<dbReference type="PRINTS" id="PR00080">
    <property type="entry name" value="SDRFAMILY"/>
</dbReference>
<dbReference type="OrthoDB" id="517007at2"/>
<dbReference type="FunFam" id="3.40.50.720:FF:000084">
    <property type="entry name" value="Short-chain dehydrogenase reductase"/>
    <property type="match status" value="1"/>
</dbReference>
<dbReference type="GO" id="GO:0008202">
    <property type="term" value="P:steroid metabolic process"/>
    <property type="evidence" value="ECO:0007669"/>
    <property type="project" value="UniProtKB-KW"/>
</dbReference>
<dbReference type="CDD" id="cd05233">
    <property type="entry name" value="SDR_c"/>
    <property type="match status" value="1"/>
</dbReference>
<keyword evidence="3" id="KW-0520">NAD</keyword>
<evidence type="ECO:0000256" key="4">
    <source>
        <dbReference type="ARBA" id="ARBA00023098"/>
    </source>
</evidence>
<dbReference type="PANTHER" id="PTHR43180:SF28">
    <property type="entry name" value="NAD(P)-BINDING ROSSMANN-FOLD SUPERFAMILY PROTEIN"/>
    <property type="match status" value="1"/>
</dbReference>
<organism evidence="6 7">
    <name type="scientific">Novosphingobium pentaromativorans US6-1</name>
    <dbReference type="NCBI Taxonomy" id="1088721"/>
    <lineage>
        <taxon>Bacteria</taxon>
        <taxon>Pseudomonadati</taxon>
        <taxon>Pseudomonadota</taxon>
        <taxon>Alphaproteobacteria</taxon>
        <taxon>Sphingomonadales</taxon>
        <taxon>Sphingomonadaceae</taxon>
        <taxon>Novosphingobium</taxon>
    </lineage>
</organism>
<evidence type="ECO:0000256" key="1">
    <source>
        <dbReference type="ARBA" id="ARBA00006484"/>
    </source>
</evidence>
<dbReference type="PANTHER" id="PTHR43180">
    <property type="entry name" value="3-OXOACYL-(ACYL-CARRIER-PROTEIN) REDUCTASE (AFU_ORTHOLOGUE AFUA_6G11210)"/>
    <property type="match status" value="1"/>
</dbReference>
<dbReference type="RefSeq" id="WP_007011433.1">
    <property type="nucleotide sequence ID" value="NZ_AGFM01000008.1"/>
</dbReference>
<evidence type="ECO:0000313" key="7">
    <source>
        <dbReference type="Proteomes" id="UP000004030"/>
    </source>
</evidence>
<sequence length="261" mass="27013">MLLKDKSVVIMGAGSGVGRAASLIFARNGAKLICADVVRARVDETVALVTGEGFPAQAVTCDVSNVDQVNAAVQAAVDAYGRLDVIYNNVGISSNKAGGGPPPGFMDIDDAEYDRLADVNFRGMFYGCRAAIRQFLKQDDGEGVIVNTGSVAGMVGWGGTLYGATKAAGIQLTRGLAIEFASKGIRVNTVCPAGMITNFGQAEGATREITPELEARYGQQHPLGRPIAPEDTANAALFLASDQARNITGVALPVDGGYVAA</sequence>
<evidence type="ECO:0000313" key="6">
    <source>
        <dbReference type="EMBL" id="EHJ62385.1"/>
    </source>
</evidence>
<evidence type="ECO:0000256" key="2">
    <source>
        <dbReference type="ARBA" id="ARBA00023002"/>
    </source>
</evidence>
<name>G6E845_9SPHN</name>
<dbReference type="Proteomes" id="UP000004030">
    <property type="component" value="Unassembled WGS sequence"/>
</dbReference>
<keyword evidence="4" id="KW-0443">Lipid metabolism</keyword>
<proteinExistence type="inferred from homology"/>
<dbReference type="STRING" id="1088721.JI59_17520"/>
<dbReference type="EMBL" id="AGFM01000008">
    <property type="protein sequence ID" value="EHJ62385.1"/>
    <property type="molecule type" value="Genomic_DNA"/>
</dbReference>
<dbReference type="GO" id="GO:0016491">
    <property type="term" value="F:oxidoreductase activity"/>
    <property type="evidence" value="ECO:0007669"/>
    <property type="project" value="UniProtKB-KW"/>
</dbReference>
<accession>G6E845</accession>
<reference evidence="6 7" key="1">
    <citation type="journal article" date="2012" name="J. Bacteriol.">
        <title>Genome sequence of benzo(a)pyrene-degrading bacterium Novosphingobium pentaromativorans US6-1.</title>
        <authorList>
            <person name="Luo Y.R."/>
            <person name="Kang S.G."/>
            <person name="Kim S.J."/>
            <person name="Kim M.R."/>
            <person name="Li N."/>
            <person name="Lee J.H."/>
            <person name="Kwon K.K."/>
        </authorList>
    </citation>
    <scope>NUCLEOTIDE SEQUENCE [LARGE SCALE GENOMIC DNA]</scope>
    <source>
        <strain evidence="6 7">US6-1</strain>
    </source>
</reference>
<comment type="similarity">
    <text evidence="1">Belongs to the short-chain dehydrogenases/reductases (SDR) family.</text>
</comment>
<keyword evidence="7" id="KW-1185">Reference proteome</keyword>
<dbReference type="PATRIC" id="fig|1088721.3.peg.507"/>